<dbReference type="OrthoDB" id="2356263at2"/>
<dbReference type="SUPFAM" id="SSF48498">
    <property type="entry name" value="Tetracyclin repressor-like, C-terminal domain"/>
    <property type="match status" value="1"/>
</dbReference>
<dbReference type="SUPFAM" id="SSF46689">
    <property type="entry name" value="Homeodomain-like"/>
    <property type="match status" value="1"/>
</dbReference>
<evidence type="ECO:0000313" key="5">
    <source>
        <dbReference type="Proteomes" id="UP000249688"/>
    </source>
</evidence>
<evidence type="ECO:0000313" key="4">
    <source>
        <dbReference type="EMBL" id="PZW36913.1"/>
    </source>
</evidence>
<protein>
    <submittedName>
        <fullName evidence="4">TetR family transcriptional regulator</fullName>
    </submittedName>
</protein>
<keyword evidence="5" id="KW-1185">Reference proteome</keyword>
<dbReference type="Pfam" id="PF00440">
    <property type="entry name" value="TetR_N"/>
    <property type="match status" value="1"/>
</dbReference>
<name>A0A2W7JR82_9PROT</name>
<dbReference type="Pfam" id="PF17920">
    <property type="entry name" value="TetR_C_16"/>
    <property type="match status" value="1"/>
</dbReference>
<organism evidence="4 5">
    <name type="scientific">Humitalea rosea</name>
    <dbReference type="NCBI Taxonomy" id="990373"/>
    <lineage>
        <taxon>Bacteria</taxon>
        <taxon>Pseudomonadati</taxon>
        <taxon>Pseudomonadota</taxon>
        <taxon>Alphaproteobacteria</taxon>
        <taxon>Acetobacterales</taxon>
        <taxon>Roseomonadaceae</taxon>
        <taxon>Humitalea</taxon>
    </lineage>
</organism>
<dbReference type="Proteomes" id="UP000249688">
    <property type="component" value="Unassembled WGS sequence"/>
</dbReference>
<dbReference type="PROSITE" id="PS50977">
    <property type="entry name" value="HTH_TETR_2"/>
    <property type="match status" value="1"/>
</dbReference>
<reference evidence="4 5" key="1">
    <citation type="submission" date="2018-06" db="EMBL/GenBank/DDBJ databases">
        <title>Genomic Encyclopedia of Archaeal and Bacterial Type Strains, Phase II (KMG-II): from individual species to whole genera.</title>
        <authorList>
            <person name="Goeker M."/>
        </authorList>
    </citation>
    <scope>NUCLEOTIDE SEQUENCE [LARGE SCALE GENOMIC DNA]</scope>
    <source>
        <strain evidence="4 5">DSM 24525</strain>
    </source>
</reference>
<dbReference type="AlphaFoldDB" id="A0A2W7JR82"/>
<dbReference type="InterPro" id="IPR041678">
    <property type="entry name" value="TetR_C_16"/>
</dbReference>
<dbReference type="InterPro" id="IPR001647">
    <property type="entry name" value="HTH_TetR"/>
</dbReference>
<evidence type="ECO:0000259" key="3">
    <source>
        <dbReference type="PROSITE" id="PS50977"/>
    </source>
</evidence>
<proteinExistence type="predicted"/>
<dbReference type="GO" id="GO:0003677">
    <property type="term" value="F:DNA binding"/>
    <property type="evidence" value="ECO:0007669"/>
    <property type="project" value="UniProtKB-UniRule"/>
</dbReference>
<dbReference type="InterPro" id="IPR009057">
    <property type="entry name" value="Homeodomain-like_sf"/>
</dbReference>
<gene>
    <name evidence="4" type="ORF">C8P66_1541</name>
</gene>
<dbReference type="RefSeq" id="WP_111400647.1">
    <property type="nucleotide sequence ID" value="NZ_QKYU01000054.1"/>
</dbReference>
<feature type="domain" description="HTH tetR-type" evidence="3">
    <location>
        <begin position="10"/>
        <end position="70"/>
    </location>
</feature>
<evidence type="ECO:0000256" key="2">
    <source>
        <dbReference type="PROSITE-ProRule" id="PRU00335"/>
    </source>
</evidence>
<feature type="DNA-binding region" description="H-T-H motif" evidence="2">
    <location>
        <begin position="33"/>
        <end position="52"/>
    </location>
</feature>
<accession>A0A2W7JR82</accession>
<dbReference type="InterPro" id="IPR036271">
    <property type="entry name" value="Tet_transcr_reg_TetR-rel_C_sf"/>
</dbReference>
<evidence type="ECO:0000256" key="1">
    <source>
        <dbReference type="ARBA" id="ARBA00023125"/>
    </source>
</evidence>
<dbReference type="Gene3D" id="1.10.357.10">
    <property type="entry name" value="Tetracycline Repressor, domain 2"/>
    <property type="match status" value="1"/>
</dbReference>
<dbReference type="EMBL" id="QKYU01000054">
    <property type="protein sequence ID" value="PZW36913.1"/>
    <property type="molecule type" value="Genomic_DNA"/>
</dbReference>
<sequence>MARSTARAAAAKREQILEAAILRFGRQSYEDTSLRAIAADVGIDVAHVHRSFGSKELLFADAVRATTRPERFLGGPPGLLAARLSAEILVRQAMHDNGEVGPLDILMRSLSSREASRILHDSTLADFIEPISKMTYPSSARRASMIAAVLLGIGVLRDILRIEPLLDTEDGEIQQLTIQLLKVLIGDRPHDVAAGAAEGDNR</sequence>
<keyword evidence="1 2" id="KW-0238">DNA-binding</keyword>
<comment type="caution">
    <text evidence="4">The sequence shown here is derived from an EMBL/GenBank/DDBJ whole genome shotgun (WGS) entry which is preliminary data.</text>
</comment>